<protein>
    <submittedName>
        <fullName evidence="10">ABC-type spermidine/putrescine transport system, ATPase component</fullName>
    </submittedName>
</protein>
<keyword evidence="5" id="KW-0067">ATP-binding</keyword>
<evidence type="ECO:0000313" key="10">
    <source>
        <dbReference type="EMBL" id="AGA90536.1"/>
    </source>
</evidence>
<reference evidence="10 11" key="1">
    <citation type="submission" date="2011-09" db="EMBL/GenBank/DDBJ databases">
        <title>Complete sequence of chromosome of Thioflavicoccus mobilis 8321.</title>
        <authorList>
            <consortium name="US DOE Joint Genome Institute"/>
            <person name="Lucas S."/>
            <person name="Han J."/>
            <person name="Lapidus A."/>
            <person name="Cheng J.-F."/>
            <person name="Goodwin L."/>
            <person name="Pitluck S."/>
            <person name="Peters L."/>
            <person name="Ovchinnikova G."/>
            <person name="Lu M."/>
            <person name="Detter J.C."/>
            <person name="Han C."/>
            <person name="Tapia R."/>
            <person name="Land M."/>
            <person name="Hauser L."/>
            <person name="Kyrpides N."/>
            <person name="Ivanova N."/>
            <person name="Pagani I."/>
            <person name="Vogl K."/>
            <person name="Liu Z."/>
            <person name="Imhoff J."/>
            <person name="Thiel V."/>
            <person name="Frigaard N.-U."/>
            <person name="Bryant D."/>
            <person name="Woyke T."/>
        </authorList>
    </citation>
    <scope>NUCLEOTIDE SEQUENCE [LARGE SCALE GENOMIC DNA]</scope>
    <source>
        <strain evidence="10 11">8321</strain>
    </source>
</reference>
<dbReference type="Proteomes" id="UP000010816">
    <property type="component" value="Chromosome"/>
</dbReference>
<dbReference type="EMBL" id="CP003051">
    <property type="protein sequence ID" value="AGA90536.1"/>
    <property type="molecule type" value="Genomic_DNA"/>
</dbReference>
<dbReference type="PANTHER" id="PTHR42781">
    <property type="entry name" value="SPERMIDINE/PUTRESCINE IMPORT ATP-BINDING PROTEIN POTA"/>
    <property type="match status" value="1"/>
</dbReference>
<dbReference type="AlphaFoldDB" id="L0GX46"/>
<keyword evidence="2" id="KW-1003">Cell membrane</keyword>
<evidence type="ECO:0000259" key="9">
    <source>
        <dbReference type="PROSITE" id="PS50893"/>
    </source>
</evidence>
<keyword evidence="8" id="KW-0472">Membrane</keyword>
<keyword evidence="3" id="KW-0410">Iron transport</keyword>
<keyword evidence="11" id="KW-1185">Reference proteome</keyword>
<dbReference type="STRING" id="765912.Thimo_1762"/>
<proteinExistence type="predicted"/>
<dbReference type="InterPro" id="IPR050093">
    <property type="entry name" value="ABC_SmlMolc_Importer"/>
</dbReference>
<evidence type="ECO:0000256" key="5">
    <source>
        <dbReference type="ARBA" id="ARBA00022840"/>
    </source>
</evidence>
<dbReference type="InterPro" id="IPR015853">
    <property type="entry name" value="ABC_transpr_FbpC"/>
</dbReference>
<dbReference type="RefSeq" id="WP_015280677.1">
    <property type="nucleotide sequence ID" value="NC_019940.1"/>
</dbReference>
<evidence type="ECO:0000256" key="1">
    <source>
        <dbReference type="ARBA" id="ARBA00022448"/>
    </source>
</evidence>
<dbReference type="PANTHER" id="PTHR42781:SF4">
    <property type="entry name" value="SPERMIDINE_PUTRESCINE IMPORT ATP-BINDING PROTEIN POTA"/>
    <property type="match status" value="1"/>
</dbReference>
<dbReference type="eggNOG" id="COG3842">
    <property type="taxonomic scope" value="Bacteria"/>
</dbReference>
<dbReference type="InterPro" id="IPR003439">
    <property type="entry name" value="ABC_transporter-like_ATP-bd"/>
</dbReference>
<keyword evidence="7" id="KW-0406">Ion transport</keyword>
<sequence>MIETRELTKQFAGTVALDGVTLNVPLGETVVVLGPSGCGKTTLLRLIAGLEAPDSGEIRINGASVASSGASVDPRARQVGMIFQDLALWPHMRVLENVCFGLGSGWRKRHSVVAPGLTALRWVELERHKHRYPHQLSGGERQRLAIARALAPGYPYLLMDEPFSSLDPLLKDEMIGLLRRLRETLRTTIVYVTHDLDEALTLADRILMMKHGRIVGELVSATLAGMSREGLLEWYKGTLRS</sequence>
<gene>
    <name evidence="10" type="ORF">Thimo_1762</name>
</gene>
<dbReference type="SUPFAM" id="SSF52540">
    <property type="entry name" value="P-loop containing nucleoside triphosphate hydrolases"/>
    <property type="match status" value="1"/>
</dbReference>
<dbReference type="InterPro" id="IPR017871">
    <property type="entry name" value="ABC_transporter-like_CS"/>
</dbReference>
<dbReference type="Pfam" id="PF00005">
    <property type="entry name" value="ABC_tran"/>
    <property type="match status" value="1"/>
</dbReference>
<dbReference type="InterPro" id="IPR003593">
    <property type="entry name" value="AAA+_ATPase"/>
</dbReference>
<dbReference type="KEGG" id="tmb:Thimo_1762"/>
<evidence type="ECO:0000256" key="3">
    <source>
        <dbReference type="ARBA" id="ARBA00022496"/>
    </source>
</evidence>
<dbReference type="HOGENOM" id="CLU_000604_1_22_6"/>
<dbReference type="OrthoDB" id="9802264at2"/>
<feature type="domain" description="ABC transporter" evidence="9">
    <location>
        <begin position="2"/>
        <end position="236"/>
    </location>
</feature>
<dbReference type="PROSITE" id="PS00211">
    <property type="entry name" value="ABC_TRANSPORTER_1"/>
    <property type="match status" value="1"/>
</dbReference>
<dbReference type="GO" id="GO:0016020">
    <property type="term" value="C:membrane"/>
    <property type="evidence" value="ECO:0007669"/>
    <property type="project" value="InterPro"/>
</dbReference>
<evidence type="ECO:0000256" key="4">
    <source>
        <dbReference type="ARBA" id="ARBA00022741"/>
    </source>
</evidence>
<organism evidence="10 11">
    <name type="scientific">Thioflavicoccus mobilis 8321</name>
    <dbReference type="NCBI Taxonomy" id="765912"/>
    <lineage>
        <taxon>Bacteria</taxon>
        <taxon>Pseudomonadati</taxon>
        <taxon>Pseudomonadota</taxon>
        <taxon>Gammaproteobacteria</taxon>
        <taxon>Chromatiales</taxon>
        <taxon>Chromatiaceae</taxon>
        <taxon>Thioflavicoccus</taxon>
    </lineage>
</organism>
<name>L0GX46_9GAMM</name>
<evidence type="ECO:0000313" key="11">
    <source>
        <dbReference type="Proteomes" id="UP000010816"/>
    </source>
</evidence>
<dbReference type="Gene3D" id="3.40.50.300">
    <property type="entry name" value="P-loop containing nucleotide triphosphate hydrolases"/>
    <property type="match status" value="1"/>
</dbReference>
<dbReference type="GO" id="GO:0015408">
    <property type="term" value="F:ABC-type ferric iron transporter activity"/>
    <property type="evidence" value="ECO:0007669"/>
    <property type="project" value="InterPro"/>
</dbReference>
<evidence type="ECO:0000256" key="2">
    <source>
        <dbReference type="ARBA" id="ARBA00022475"/>
    </source>
</evidence>
<evidence type="ECO:0000256" key="8">
    <source>
        <dbReference type="ARBA" id="ARBA00023136"/>
    </source>
</evidence>
<dbReference type="CDD" id="cd03259">
    <property type="entry name" value="ABC_Carb_Solutes_like"/>
    <property type="match status" value="1"/>
</dbReference>
<evidence type="ECO:0000256" key="6">
    <source>
        <dbReference type="ARBA" id="ARBA00023004"/>
    </source>
</evidence>
<dbReference type="GO" id="GO:0016887">
    <property type="term" value="F:ATP hydrolysis activity"/>
    <property type="evidence" value="ECO:0007669"/>
    <property type="project" value="InterPro"/>
</dbReference>
<keyword evidence="1" id="KW-0813">Transport</keyword>
<dbReference type="InterPro" id="IPR027417">
    <property type="entry name" value="P-loop_NTPase"/>
</dbReference>
<keyword evidence="4" id="KW-0547">Nucleotide-binding</keyword>
<keyword evidence="6" id="KW-0408">Iron</keyword>
<dbReference type="GO" id="GO:0005524">
    <property type="term" value="F:ATP binding"/>
    <property type="evidence" value="ECO:0007669"/>
    <property type="project" value="UniProtKB-KW"/>
</dbReference>
<dbReference type="PROSITE" id="PS50893">
    <property type="entry name" value="ABC_TRANSPORTER_2"/>
    <property type="match status" value="1"/>
</dbReference>
<dbReference type="SMART" id="SM00382">
    <property type="entry name" value="AAA"/>
    <property type="match status" value="1"/>
</dbReference>
<evidence type="ECO:0000256" key="7">
    <source>
        <dbReference type="ARBA" id="ARBA00023065"/>
    </source>
</evidence>
<accession>L0GX46</accession>